<gene>
    <name evidence="3" type="ORF">FC15_GL001219</name>
</gene>
<dbReference type="AlphaFoldDB" id="A0A0R1VY55"/>
<comment type="caution">
    <text evidence="3">The sequence shown here is derived from an EMBL/GenBank/DDBJ whole genome shotgun (WGS) entry which is preliminary data.</text>
</comment>
<dbReference type="Gene3D" id="2.170.120.40">
    <property type="entry name" value="YbbR-like domain"/>
    <property type="match status" value="2"/>
</dbReference>
<evidence type="ECO:0008006" key="5">
    <source>
        <dbReference type="Google" id="ProtNLM"/>
    </source>
</evidence>
<dbReference type="PANTHER" id="PTHR37804:SF1">
    <property type="entry name" value="CDAA REGULATORY PROTEIN CDAR"/>
    <property type="match status" value="1"/>
</dbReference>
<dbReference type="InterPro" id="IPR053154">
    <property type="entry name" value="c-di-AMP_regulator"/>
</dbReference>
<feature type="compositionally biased region" description="Low complexity" evidence="1">
    <location>
        <begin position="325"/>
        <end position="353"/>
    </location>
</feature>
<dbReference type="OrthoDB" id="2139417at2"/>
<dbReference type="EMBL" id="AZFX01000036">
    <property type="protein sequence ID" value="KRM10616.1"/>
    <property type="molecule type" value="Genomic_DNA"/>
</dbReference>
<name>A0A0R1VY55_9LACO</name>
<proteinExistence type="predicted"/>
<dbReference type="PANTHER" id="PTHR37804">
    <property type="entry name" value="CDAA REGULATORY PROTEIN CDAR"/>
    <property type="match status" value="1"/>
</dbReference>
<dbReference type="InterPro" id="IPR012505">
    <property type="entry name" value="YbbR"/>
</dbReference>
<dbReference type="Gene3D" id="2.170.120.30">
    <property type="match status" value="1"/>
</dbReference>
<feature type="region of interest" description="Disordered" evidence="1">
    <location>
        <begin position="320"/>
        <end position="366"/>
    </location>
</feature>
<feature type="signal peptide" evidence="2">
    <location>
        <begin position="1"/>
        <end position="33"/>
    </location>
</feature>
<feature type="chain" id="PRO_5006412463" description="YbbR like protein" evidence="2">
    <location>
        <begin position="34"/>
        <end position="366"/>
    </location>
</feature>
<dbReference type="Pfam" id="PF07949">
    <property type="entry name" value="YbbR"/>
    <property type="match status" value="3"/>
</dbReference>
<dbReference type="PATRIC" id="fig|1423735.3.peg.1266"/>
<dbReference type="STRING" id="1423735.FC15_GL001219"/>
<accession>A0A0R1VY55</accession>
<evidence type="ECO:0000313" key="4">
    <source>
        <dbReference type="Proteomes" id="UP000051315"/>
    </source>
</evidence>
<reference evidence="3 4" key="1">
    <citation type="journal article" date="2015" name="Genome Announc.">
        <title>Expanding the biotechnology potential of lactobacilli through comparative genomics of 213 strains and associated genera.</title>
        <authorList>
            <person name="Sun Z."/>
            <person name="Harris H.M."/>
            <person name="McCann A."/>
            <person name="Guo C."/>
            <person name="Argimon S."/>
            <person name="Zhang W."/>
            <person name="Yang X."/>
            <person name="Jeffery I.B."/>
            <person name="Cooney J.C."/>
            <person name="Kagawa T.F."/>
            <person name="Liu W."/>
            <person name="Song Y."/>
            <person name="Salvetti E."/>
            <person name="Wrobel A."/>
            <person name="Rasinkangas P."/>
            <person name="Parkhill J."/>
            <person name="Rea M.C."/>
            <person name="O'Sullivan O."/>
            <person name="Ritari J."/>
            <person name="Douillard F.P."/>
            <person name="Paul Ross R."/>
            <person name="Yang R."/>
            <person name="Briner A.E."/>
            <person name="Felis G.E."/>
            <person name="de Vos W.M."/>
            <person name="Barrangou R."/>
            <person name="Klaenhammer T.R."/>
            <person name="Caufield P.W."/>
            <person name="Cui Y."/>
            <person name="Zhang H."/>
            <person name="O'Toole P.W."/>
        </authorList>
    </citation>
    <scope>NUCLEOTIDE SEQUENCE [LARGE SCALE GENOMIC DNA]</scope>
    <source>
        <strain evidence="3 4">DSM 17758</strain>
    </source>
</reference>
<organism evidence="3 4">
    <name type="scientific">Lapidilactobacillus concavus DSM 17758</name>
    <dbReference type="NCBI Taxonomy" id="1423735"/>
    <lineage>
        <taxon>Bacteria</taxon>
        <taxon>Bacillati</taxon>
        <taxon>Bacillota</taxon>
        <taxon>Bacilli</taxon>
        <taxon>Lactobacillales</taxon>
        <taxon>Lactobacillaceae</taxon>
        <taxon>Lapidilactobacillus</taxon>
    </lineage>
</organism>
<keyword evidence="4" id="KW-1185">Reference proteome</keyword>
<keyword evidence="2" id="KW-0732">Signal</keyword>
<dbReference type="RefSeq" id="WP_057823909.1">
    <property type="nucleotide sequence ID" value="NZ_AZFX01000036.1"/>
</dbReference>
<sequence>MKEFFNRPWVYRVLSLGLAALLFAWVTSQNLGATHSNSQTAEQTAVADTKETLKTNLQVDSDQDVYYVTGYPRQVSITIEGPSANVSAARNMRNFRVYIDVRKLKVGTHTVKIKQSGLNRSLKYSIKPETVKIKIATRKDKTFPIQANYNTSRIADGYLVGTPSISPSTVRVSGAKSEVSRVREVVAQLDISNNTKDNYEQEVLLDALDKDGNTVDVLLTPQTAHVKLPIYLPSKKVKLDFEQSGSGDGGRVYSLVSSVTQVTLFAPQSVLDKIGKTITVPVSVSKVNSSIQKTVKIDKPSGVVNIDPSSVTVNIQVSQVNDELSQPSGSSSQSSSSRTSSRSSSSAKSSSESSDSDSEDSSTSPD</sequence>
<dbReference type="Proteomes" id="UP000051315">
    <property type="component" value="Unassembled WGS sequence"/>
</dbReference>
<evidence type="ECO:0000256" key="2">
    <source>
        <dbReference type="SAM" id="SignalP"/>
    </source>
</evidence>
<protein>
    <recommendedName>
        <fullName evidence="5">YbbR like protein</fullName>
    </recommendedName>
</protein>
<evidence type="ECO:0000256" key="1">
    <source>
        <dbReference type="SAM" id="MobiDB-lite"/>
    </source>
</evidence>
<evidence type="ECO:0000313" key="3">
    <source>
        <dbReference type="EMBL" id="KRM10616.1"/>
    </source>
</evidence>